<gene>
    <name evidence="8" type="ORF">E6H05_10850</name>
</gene>
<dbReference type="Pfam" id="PF13520">
    <property type="entry name" value="AA_permease_2"/>
    <property type="match status" value="1"/>
</dbReference>
<evidence type="ECO:0000256" key="2">
    <source>
        <dbReference type="ARBA" id="ARBA00022448"/>
    </source>
</evidence>
<sequence>AVMFFTVSGGPFGLEGLVGSVGPGVAVLLLVATPLVYSIPETLLIGELASMLPVEGGYYQWVKRAFGRFWGFWNGWLSWTYSLLDMAIYPVLFIQYLRFFVPGLSQLDAWLVAVALIWGATWLNLRGTLVVGTASSWFVAAVLLPFGVLVGVAIARWIGQPATSFPVTPFHAAGSSFLGALGLGVSQSIWNYSGWDNASTIGGEIEHASATYPRALARALPLVTVVYLVSVMPVLALTPWTAWTDGAWPDLAARVAGPWLGRWLAVAGMVSAFALFNALLLVYSRIPLVLAQDGLLPGPLAATDARGTPRNAVLISAVVYSVFALLPFGGLLAGDVLLYSAALALEFAALVRLRRAEPELRGAFRLPVGVPVLVALAALPILLLVAGVALEVQSRAIGLPGVVVAAVLAAAGPPVYAGLLARRARLEPRRAP</sequence>
<dbReference type="AlphaFoldDB" id="A0A537IMZ9"/>
<evidence type="ECO:0000256" key="5">
    <source>
        <dbReference type="ARBA" id="ARBA00022989"/>
    </source>
</evidence>
<keyword evidence="3" id="KW-1003">Cell membrane</keyword>
<feature type="transmembrane region" description="Helical" evidence="7">
    <location>
        <begin position="137"/>
        <end position="158"/>
    </location>
</feature>
<keyword evidence="4 7" id="KW-0812">Transmembrane</keyword>
<evidence type="ECO:0000256" key="1">
    <source>
        <dbReference type="ARBA" id="ARBA00004651"/>
    </source>
</evidence>
<dbReference type="EMBL" id="VBAP01000083">
    <property type="protein sequence ID" value="TMI72695.1"/>
    <property type="molecule type" value="Genomic_DNA"/>
</dbReference>
<dbReference type="InterPro" id="IPR002293">
    <property type="entry name" value="AA/rel_permease1"/>
</dbReference>
<dbReference type="GO" id="GO:0022857">
    <property type="term" value="F:transmembrane transporter activity"/>
    <property type="evidence" value="ECO:0007669"/>
    <property type="project" value="InterPro"/>
</dbReference>
<feature type="transmembrane region" description="Helical" evidence="7">
    <location>
        <begin position="263"/>
        <end position="283"/>
    </location>
</feature>
<dbReference type="PIRSF" id="PIRSF006060">
    <property type="entry name" value="AA_transporter"/>
    <property type="match status" value="1"/>
</dbReference>
<feature type="transmembrane region" description="Helical" evidence="7">
    <location>
        <begin position="396"/>
        <end position="421"/>
    </location>
</feature>
<feature type="non-terminal residue" evidence="8">
    <location>
        <position position="1"/>
    </location>
</feature>
<evidence type="ECO:0000256" key="6">
    <source>
        <dbReference type="ARBA" id="ARBA00023136"/>
    </source>
</evidence>
<keyword evidence="5 7" id="KW-1133">Transmembrane helix</keyword>
<feature type="transmembrane region" description="Helical" evidence="7">
    <location>
        <begin position="109"/>
        <end position="125"/>
    </location>
</feature>
<keyword evidence="2" id="KW-0813">Transport</keyword>
<dbReference type="GO" id="GO:0005886">
    <property type="term" value="C:plasma membrane"/>
    <property type="evidence" value="ECO:0007669"/>
    <property type="project" value="UniProtKB-SubCell"/>
</dbReference>
<evidence type="ECO:0000313" key="9">
    <source>
        <dbReference type="Proteomes" id="UP000318834"/>
    </source>
</evidence>
<proteinExistence type="predicted"/>
<accession>A0A537IMZ9</accession>
<evidence type="ECO:0000256" key="4">
    <source>
        <dbReference type="ARBA" id="ARBA00022692"/>
    </source>
</evidence>
<keyword evidence="6 7" id="KW-0472">Membrane</keyword>
<dbReference type="Proteomes" id="UP000318834">
    <property type="component" value="Unassembled WGS sequence"/>
</dbReference>
<feature type="transmembrane region" description="Helical" evidence="7">
    <location>
        <begin position="336"/>
        <end position="354"/>
    </location>
</feature>
<evidence type="ECO:0000313" key="8">
    <source>
        <dbReference type="EMBL" id="TMI72695.1"/>
    </source>
</evidence>
<evidence type="ECO:0000256" key="7">
    <source>
        <dbReference type="SAM" id="Phobius"/>
    </source>
</evidence>
<reference evidence="8 9" key="1">
    <citation type="journal article" date="2019" name="Nat. Microbiol.">
        <title>Mediterranean grassland soil C-N compound turnover is dependent on rainfall and depth, and is mediated by genomically divergent microorganisms.</title>
        <authorList>
            <person name="Diamond S."/>
            <person name="Andeer P.F."/>
            <person name="Li Z."/>
            <person name="Crits-Christoph A."/>
            <person name="Burstein D."/>
            <person name="Anantharaman K."/>
            <person name="Lane K.R."/>
            <person name="Thomas B.C."/>
            <person name="Pan C."/>
            <person name="Northen T.R."/>
            <person name="Banfield J.F."/>
        </authorList>
    </citation>
    <scope>NUCLEOTIDE SEQUENCE [LARGE SCALE GENOMIC DNA]</scope>
    <source>
        <strain evidence="8">NP_8</strain>
    </source>
</reference>
<dbReference type="PANTHER" id="PTHR45826">
    <property type="entry name" value="POLYAMINE TRANSPORTER PUT1"/>
    <property type="match status" value="1"/>
</dbReference>
<dbReference type="PANTHER" id="PTHR45826:SF25">
    <property type="entry name" value="AMINO ACID PERMEASE-LIKE PROTEIN"/>
    <property type="match status" value="1"/>
</dbReference>
<feature type="transmembrane region" description="Helical" evidence="7">
    <location>
        <begin position="366"/>
        <end position="390"/>
    </location>
</feature>
<organism evidence="8 9">
    <name type="scientific">Candidatus Segetimicrobium genomatis</name>
    <dbReference type="NCBI Taxonomy" id="2569760"/>
    <lineage>
        <taxon>Bacteria</taxon>
        <taxon>Bacillati</taxon>
        <taxon>Candidatus Sysuimicrobiota</taxon>
        <taxon>Candidatus Sysuimicrobiia</taxon>
        <taxon>Candidatus Sysuimicrobiales</taxon>
        <taxon>Candidatus Segetimicrobiaceae</taxon>
        <taxon>Candidatus Segetimicrobium</taxon>
    </lineage>
</organism>
<comment type="subcellular location">
    <subcellularLocation>
        <location evidence="1">Cell membrane</location>
        <topology evidence="1">Multi-pass membrane protein</topology>
    </subcellularLocation>
</comment>
<evidence type="ECO:0000256" key="3">
    <source>
        <dbReference type="ARBA" id="ARBA00022475"/>
    </source>
</evidence>
<feature type="transmembrane region" description="Helical" evidence="7">
    <location>
        <begin position="312"/>
        <end position="330"/>
    </location>
</feature>
<comment type="caution">
    <text evidence="8">The sequence shown here is derived from an EMBL/GenBank/DDBJ whole genome shotgun (WGS) entry which is preliminary data.</text>
</comment>
<protein>
    <submittedName>
        <fullName evidence="8">APC family permease</fullName>
    </submittedName>
</protein>
<feature type="transmembrane region" description="Helical" evidence="7">
    <location>
        <begin position="219"/>
        <end position="243"/>
    </location>
</feature>
<dbReference type="InterPro" id="IPR044566">
    <property type="entry name" value="RMV1-like"/>
</dbReference>
<dbReference type="Gene3D" id="1.20.1740.10">
    <property type="entry name" value="Amino acid/polyamine transporter I"/>
    <property type="match status" value="1"/>
</dbReference>
<name>A0A537IMZ9_9BACT</name>
<feature type="transmembrane region" description="Helical" evidence="7">
    <location>
        <begin position="76"/>
        <end position="97"/>
    </location>
</feature>
<feature type="transmembrane region" description="Helical" evidence="7">
    <location>
        <begin position="12"/>
        <end position="37"/>
    </location>
</feature>